<organism evidence="1 2">
    <name type="scientific">Corynebacterium amycolatum</name>
    <dbReference type="NCBI Taxonomy" id="43765"/>
    <lineage>
        <taxon>Bacteria</taxon>
        <taxon>Bacillati</taxon>
        <taxon>Actinomycetota</taxon>
        <taxon>Actinomycetes</taxon>
        <taxon>Mycobacteriales</taxon>
        <taxon>Corynebacteriaceae</taxon>
        <taxon>Corynebacterium</taxon>
    </lineage>
</organism>
<evidence type="ECO:0000313" key="1">
    <source>
        <dbReference type="EMBL" id="WET44438.1"/>
    </source>
</evidence>
<sequence>MNASPAFAVQLNGLEEGEVSGGPATVPDEYVYDHQGDHMQPGDDAKLYKGRHDWCTSSPDQPGVDFRGPCARHDMCYDANPNAVPTVKSEGKMNRDEEFRSNLYANCNEKYATDPDSALDCRRTADGYVFAVEQNGGKSGDPKPPIFN</sequence>
<dbReference type="SUPFAM" id="SSF48619">
    <property type="entry name" value="Phospholipase A2, PLA2"/>
    <property type="match status" value="1"/>
</dbReference>
<dbReference type="InterPro" id="IPR036444">
    <property type="entry name" value="PLipase_A2_dom_sf"/>
</dbReference>
<dbReference type="GO" id="GO:0006644">
    <property type="term" value="P:phospholipid metabolic process"/>
    <property type="evidence" value="ECO:0007669"/>
    <property type="project" value="InterPro"/>
</dbReference>
<dbReference type="EC" id="3.1.1.4" evidence="1"/>
<dbReference type="EMBL" id="CP120206">
    <property type="protein sequence ID" value="WET44438.1"/>
    <property type="molecule type" value="Genomic_DNA"/>
</dbReference>
<keyword evidence="1" id="KW-0378">Hydrolase</keyword>
<dbReference type="InterPro" id="IPR015141">
    <property type="entry name" value="PLipase_A2_prok/fun"/>
</dbReference>
<dbReference type="AlphaFoldDB" id="A0AB38XXS6"/>
<dbReference type="Proteomes" id="UP001220238">
    <property type="component" value="Chromosome"/>
</dbReference>
<name>A0AB38XXS6_CORAY</name>
<evidence type="ECO:0000313" key="2">
    <source>
        <dbReference type="Proteomes" id="UP001220238"/>
    </source>
</evidence>
<dbReference type="GO" id="GO:0050482">
    <property type="term" value="P:arachidonate secretion"/>
    <property type="evidence" value="ECO:0007669"/>
    <property type="project" value="InterPro"/>
</dbReference>
<reference evidence="1" key="1">
    <citation type="submission" date="2023-03" db="EMBL/GenBank/DDBJ databases">
        <title>Corynebacterium amycolatum SB-1.</title>
        <authorList>
            <person name="Jo H."/>
        </authorList>
    </citation>
    <scope>NUCLEOTIDE SEQUENCE</scope>
    <source>
        <strain evidence="1">SB-1</strain>
    </source>
</reference>
<dbReference type="GeneID" id="92767718"/>
<gene>
    <name evidence="1" type="ORF">P2W56_03075</name>
</gene>
<accession>A0AB38XXS6</accession>
<dbReference type="RefSeq" id="WP_144242507.1">
    <property type="nucleotide sequence ID" value="NZ_CP046975.1"/>
</dbReference>
<dbReference type="Pfam" id="PF09056">
    <property type="entry name" value="Phospholip_A2_3"/>
    <property type="match status" value="1"/>
</dbReference>
<protein>
    <submittedName>
        <fullName evidence="1">Phospholipase A2</fullName>
        <ecNumber evidence="1">3.1.1.4</ecNumber>
    </submittedName>
</protein>
<dbReference type="GO" id="GO:0004623">
    <property type="term" value="F:phospholipase A2 activity"/>
    <property type="evidence" value="ECO:0007669"/>
    <property type="project" value="UniProtKB-EC"/>
</dbReference>
<proteinExistence type="predicted"/>
<dbReference type="Gene3D" id="1.20.90.10">
    <property type="entry name" value="Phospholipase A2 domain"/>
    <property type="match status" value="1"/>
</dbReference>